<dbReference type="Gene3D" id="1.20.1060.10">
    <property type="entry name" value="Taq DNA Polymerase, Chain T, domain 4"/>
    <property type="match status" value="1"/>
</dbReference>
<dbReference type="SUPFAM" id="SSF56672">
    <property type="entry name" value="DNA/RNA polymerases"/>
    <property type="match status" value="1"/>
</dbReference>
<dbReference type="GO" id="GO:0003677">
    <property type="term" value="F:DNA binding"/>
    <property type="evidence" value="ECO:0007669"/>
    <property type="project" value="InterPro"/>
</dbReference>
<evidence type="ECO:0000259" key="2">
    <source>
        <dbReference type="SMART" id="SM00482"/>
    </source>
</evidence>
<dbReference type="AlphaFoldDB" id="A0A0F9TC18"/>
<dbReference type="InterPro" id="IPR036397">
    <property type="entry name" value="RNaseH_sf"/>
</dbReference>
<dbReference type="InterPro" id="IPR012337">
    <property type="entry name" value="RNaseH-like_sf"/>
</dbReference>
<dbReference type="SMART" id="SM00482">
    <property type="entry name" value="POLAc"/>
    <property type="match status" value="1"/>
</dbReference>
<dbReference type="Gene3D" id="1.10.150.20">
    <property type="entry name" value="5' to 3' exonuclease, C-terminal subdomain"/>
    <property type="match status" value="1"/>
</dbReference>
<dbReference type="Gene3D" id="3.30.420.10">
    <property type="entry name" value="Ribonuclease H-like superfamily/Ribonuclease H"/>
    <property type="match status" value="1"/>
</dbReference>
<dbReference type="PRINTS" id="PR00868">
    <property type="entry name" value="DNAPOLI"/>
</dbReference>
<dbReference type="Gene3D" id="3.30.70.370">
    <property type="match status" value="1"/>
</dbReference>
<sequence length="810" mass="90756">MTAYIDLHSLGPTEALARTRAVALGLSGTLLPQRLRDTALRSLKSGDSIICQPSAFPYWRRLAPEVLIVHATDTTQEDGPANRVSTWLEWHLIQLGMSSSDAKVLVRTPPKTDKHKYKRMWDAAQALVELSPVLNISLNSIKDLETIGSTERIDVLPYTWKLVREDKDYEDVASSLVPIWWDGPPLTPIPIGIDTETVVTGSTPNETKDILVGIGLAFGDKCFYGEASDPRWMALLKECLPKRTWVGWNAKYDCAVLLRHGIIPGPLHGDGMLAAYLAGEPRAGLKDYILRTYGIRMIQYDDVTGGGSILDVPPEDVARYCCGDAYWALKGERDLVEGLTDKAKQLYDSVDLPMVQTIVDMELAGIKLDRESAQVALKDTTEKLDALDKAINILALDSGFMRPDRRYVCRGCHNGKNKKRDCKECKGVGVFHSPQPIMPGSSAQLVEWLHRHLGISIQAVSQKTGQPSVSALALLRMQHEHPAISLLVRWRGLEKYKEFLEGWVEDTQTDSRIHTTFTNAYVRSGRISSRDPNLTQVSLLWRGHFVAEDGKILLAADYQGLELRCAAFSSRDPLLMKIVNNDPDTYEGDLHAQNVHKLFHVPYEDQGEYKVLRTRAKNFMFGALYGSKGQQVQEVLEKLILQDPSLGEPPTLRETTRSIQELTYTYVHYFREWVPFAIQRMREQKNTSYTAFGRPRILPDLVSGDKSMREAAERAGINHILQGTAADITRMACNAVSKLEGGRLLLQVHDELLSEVNLPFDRYETAMVSLMCLDQPLEGVPLMVDVGVGQDWQGTHNRRGRHGLEILGCY</sequence>
<dbReference type="InterPro" id="IPR001098">
    <property type="entry name" value="DNA-dir_DNA_pol_A_palm_dom"/>
</dbReference>
<dbReference type="SUPFAM" id="SSF53098">
    <property type="entry name" value="Ribonuclease H-like"/>
    <property type="match status" value="1"/>
</dbReference>
<dbReference type="GO" id="GO:0006261">
    <property type="term" value="P:DNA-templated DNA replication"/>
    <property type="evidence" value="ECO:0007669"/>
    <property type="project" value="InterPro"/>
</dbReference>
<dbReference type="Pfam" id="PF00476">
    <property type="entry name" value="DNA_pol_A"/>
    <property type="match status" value="1"/>
</dbReference>
<dbReference type="InterPro" id="IPR043502">
    <property type="entry name" value="DNA/RNA_pol_sf"/>
</dbReference>
<comment type="caution">
    <text evidence="3">The sequence shown here is derived from an EMBL/GenBank/DDBJ whole genome shotgun (WGS) entry which is preliminary data.</text>
</comment>
<gene>
    <name evidence="3" type="ORF">LCGC14_0409960</name>
</gene>
<evidence type="ECO:0000256" key="1">
    <source>
        <dbReference type="ARBA" id="ARBA00022705"/>
    </source>
</evidence>
<proteinExistence type="predicted"/>
<feature type="domain" description="DNA-directed DNA polymerase family A palm" evidence="2">
    <location>
        <begin position="538"/>
        <end position="760"/>
    </location>
</feature>
<organism evidence="3">
    <name type="scientific">marine sediment metagenome</name>
    <dbReference type="NCBI Taxonomy" id="412755"/>
    <lineage>
        <taxon>unclassified sequences</taxon>
        <taxon>metagenomes</taxon>
        <taxon>ecological metagenomes</taxon>
    </lineage>
</organism>
<name>A0A0F9TC18_9ZZZZ</name>
<dbReference type="InterPro" id="IPR002298">
    <property type="entry name" value="DNA_polymerase_A"/>
</dbReference>
<dbReference type="PANTHER" id="PTHR10133">
    <property type="entry name" value="DNA POLYMERASE I"/>
    <property type="match status" value="1"/>
</dbReference>
<dbReference type="GO" id="GO:0006302">
    <property type="term" value="P:double-strand break repair"/>
    <property type="evidence" value="ECO:0007669"/>
    <property type="project" value="TreeGrafter"/>
</dbReference>
<accession>A0A0F9TC18</accession>
<keyword evidence="1" id="KW-0235">DNA replication</keyword>
<dbReference type="InterPro" id="IPR002562">
    <property type="entry name" value="3'-5'_exonuclease_dom"/>
</dbReference>
<evidence type="ECO:0000313" key="3">
    <source>
        <dbReference type="EMBL" id="KKN72492.1"/>
    </source>
</evidence>
<dbReference type="Pfam" id="PF01612">
    <property type="entry name" value="DNA_pol_A_exo1"/>
    <property type="match status" value="1"/>
</dbReference>
<dbReference type="GO" id="GO:0008408">
    <property type="term" value="F:3'-5' exonuclease activity"/>
    <property type="evidence" value="ECO:0007669"/>
    <property type="project" value="InterPro"/>
</dbReference>
<dbReference type="GO" id="GO:0003887">
    <property type="term" value="F:DNA-directed DNA polymerase activity"/>
    <property type="evidence" value="ECO:0007669"/>
    <property type="project" value="InterPro"/>
</dbReference>
<protein>
    <recommendedName>
        <fullName evidence="2">DNA-directed DNA polymerase family A palm domain-containing protein</fullName>
    </recommendedName>
</protein>
<reference evidence="3" key="1">
    <citation type="journal article" date="2015" name="Nature">
        <title>Complex archaea that bridge the gap between prokaryotes and eukaryotes.</title>
        <authorList>
            <person name="Spang A."/>
            <person name="Saw J.H."/>
            <person name="Jorgensen S.L."/>
            <person name="Zaremba-Niedzwiedzka K."/>
            <person name="Martijn J."/>
            <person name="Lind A.E."/>
            <person name="van Eijk R."/>
            <person name="Schleper C."/>
            <person name="Guy L."/>
            <person name="Ettema T.J."/>
        </authorList>
    </citation>
    <scope>NUCLEOTIDE SEQUENCE</scope>
</reference>
<dbReference type="EMBL" id="LAZR01000361">
    <property type="protein sequence ID" value="KKN72492.1"/>
    <property type="molecule type" value="Genomic_DNA"/>
</dbReference>
<dbReference type="PANTHER" id="PTHR10133:SF27">
    <property type="entry name" value="DNA POLYMERASE NU"/>
    <property type="match status" value="1"/>
</dbReference>